<sequence length="201" mass="23258">MDAARSVVGTNDVILNCSCRDMGVGASYVRAAQHRWPNKPPISGVSLVVVLVRDIQTKKRWIKEEVQNYKVIYRVSYKFSSLLSKCKRKDRQAASWHFDVTYTRITDMYDKEKTSGKTMFAVTILDGFIDKNPLPHCQSHTDTRDGEEKCIPSPACLVVILNWNHEEMKRKRKLERASFGHILRHPSPHSIKFTFLHFKSY</sequence>
<protein>
    <submittedName>
        <fullName evidence="1">Uncharacterized protein</fullName>
    </submittedName>
</protein>
<accession>A0A9I9EM02</accession>
<proteinExistence type="predicted"/>
<evidence type="ECO:0000313" key="1">
    <source>
        <dbReference type="EnsemblPlants" id="MELO3C035610.2.1"/>
    </source>
</evidence>
<name>A0A9I9EM02_CUCME</name>
<dbReference type="EnsemblPlants" id="MELO3C035610.2.1">
    <property type="protein sequence ID" value="MELO3C035610.2.1"/>
    <property type="gene ID" value="MELO3C035610.2"/>
</dbReference>
<dbReference type="Gramene" id="MELO3C035610.2.1">
    <property type="protein sequence ID" value="MELO3C035610.2.1"/>
    <property type="gene ID" value="MELO3C035610.2"/>
</dbReference>
<organism evidence="1">
    <name type="scientific">Cucumis melo</name>
    <name type="common">Muskmelon</name>
    <dbReference type="NCBI Taxonomy" id="3656"/>
    <lineage>
        <taxon>Eukaryota</taxon>
        <taxon>Viridiplantae</taxon>
        <taxon>Streptophyta</taxon>
        <taxon>Embryophyta</taxon>
        <taxon>Tracheophyta</taxon>
        <taxon>Spermatophyta</taxon>
        <taxon>Magnoliopsida</taxon>
        <taxon>eudicotyledons</taxon>
        <taxon>Gunneridae</taxon>
        <taxon>Pentapetalae</taxon>
        <taxon>rosids</taxon>
        <taxon>fabids</taxon>
        <taxon>Cucurbitales</taxon>
        <taxon>Cucurbitaceae</taxon>
        <taxon>Benincaseae</taxon>
        <taxon>Cucumis</taxon>
    </lineage>
</organism>
<dbReference type="AlphaFoldDB" id="A0A9I9EM02"/>
<reference evidence="1" key="1">
    <citation type="submission" date="2023-03" db="UniProtKB">
        <authorList>
            <consortium name="EnsemblPlants"/>
        </authorList>
    </citation>
    <scope>IDENTIFICATION</scope>
</reference>